<comment type="caution">
    <text evidence="1">The sequence shown here is derived from an EMBL/GenBank/DDBJ whole genome shotgun (WGS) entry which is preliminary data.</text>
</comment>
<organism evidence="1 2">
    <name type="scientific">Ideonella paludis</name>
    <dbReference type="NCBI Taxonomy" id="1233411"/>
    <lineage>
        <taxon>Bacteria</taxon>
        <taxon>Pseudomonadati</taxon>
        <taxon>Pseudomonadota</taxon>
        <taxon>Betaproteobacteria</taxon>
        <taxon>Burkholderiales</taxon>
        <taxon>Sphaerotilaceae</taxon>
        <taxon>Ideonella</taxon>
    </lineage>
</organism>
<name>A0ABS5DTN1_9BURK</name>
<keyword evidence="2" id="KW-1185">Reference proteome</keyword>
<proteinExistence type="predicted"/>
<accession>A0ABS5DTN1</accession>
<dbReference type="EMBL" id="JAGQDG010000001">
    <property type="protein sequence ID" value="MBQ0934520.1"/>
    <property type="molecule type" value="Genomic_DNA"/>
</dbReference>
<evidence type="ECO:0000313" key="2">
    <source>
        <dbReference type="Proteomes" id="UP000672097"/>
    </source>
</evidence>
<evidence type="ECO:0008006" key="3">
    <source>
        <dbReference type="Google" id="ProtNLM"/>
    </source>
</evidence>
<sequence length="210" mass="23152">MNFRSRPIAVVLLSIALQGCATTNTLRDDGHRTYELMDTAAAQPLIVRVVDVRPVGDRQELRIDPQRLRLGDQRFTISPEQAVAMHMSKLSVDTAIPAARRQQLQTVGVQLKEFNVRITATEALGEREPSGLPGMAAVDYLVRSAVNASMQAGWVDVQLELEIGGKQFLARRGKKFALDPSSGDLQWALDAAMLEIRRQLIARPLAPEGE</sequence>
<reference evidence="1 2" key="1">
    <citation type="submission" date="2021-04" db="EMBL/GenBank/DDBJ databases">
        <title>The genome sequence of type strain Ideonella paludis KCTC 32238.</title>
        <authorList>
            <person name="Liu Y."/>
        </authorList>
    </citation>
    <scope>NUCLEOTIDE SEQUENCE [LARGE SCALE GENOMIC DNA]</scope>
    <source>
        <strain evidence="1 2">KCTC 32238</strain>
    </source>
</reference>
<protein>
    <recommendedName>
        <fullName evidence="3">DUF3313 domain-containing protein</fullName>
    </recommendedName>
</protein>
<gene>
    <name evidence="1" type="ORF">KAK11_04190</name>
</gene>
<evidence type="ECO:0000313" key="1">
    <source>
        <dbReference type="EMBL" id="MBQ0934520.1"/>
    </source>
</evidence>
<dbReference type="RefSeq" id="WP_210806439.1">
    <property type="nucleotide sequence ID" value="NZ_JAGQDG010000001.1"/>
</dbReference>
<dbReference type="Proteomes" id="UP000672097">
    <property type="component" value="Unassembled WGS sequence"/>
</dbReference>
<dbReference type="PROSITE" id="PS51257">
    <property type="entry name" value="PROKAR_LIPOPROTEIN"/>
    <property type="match status" value="1"/>
</dbReference>